<dbReference type="Proteomes" id="UP001341281">
    <property type="component" value="Chromosome 02"/>
</dbReference>
<evidence type="ECO:0000313" key="2">
    <source>
        <dbReference type="EMBL" id="WVZ59531.1"/>
    </source>
</evidence>
<evidence type="ECO:0000313" key="3">
    <source>
        <dbReference type="Proteomes" id="UP001341281"/>
    </source>
</evidence>
<dbReference type="AlphaFoldDB" id="A0AAQ3WFD0"/>
<sequence length="209" mass="23504">MSTQCSVVRRANGRLVTKPSISFALLTKDSILYNKSCFRCSHCKGTLYACLFLTFTLHNANSTPPWMGFFAARPISNNSQGDRHLEQKLTHRCEGNEWNCRWPWRVSSTTKPASKFYGLREAASWRLLTLPSTGSSTARTTSDSCSKRRAGATACSSPHLKNADEAEAEPAKATQEEASPEQVQEAAEDHQYWRTCTRARRRTVLALYY</sequence>
<organism evidence="2 3">
    <name type="scientific">Paspalum notatum var. saurae</name>
    <dbReference type="NCBI Taxonomy" id="547442"/>
    <lineage>
        <taxon>Eukaryota</taxon>
        <taxon>Viridiplantae</taxon>
        <taxon>Streptophyta</taxon>
        <taxon>Embryophyta</taxon>
        <taxon>Tracheophyta</taxon>
        <taxon>Spermatophyta</taxon>
        <taxon>Magnoliopsida</taxon>
        <taxon>Liliopsida</taxon>
        <taxon>Poales</taxon>
        <taxon>Poaceae</taxon>
        <taxon>PACMAD clade</taxon>
        <taxon>Panicoideae</taxon>
        <taxon>Andropogonodae</taxon>
        <taxon>Paspaleae</taxon>
        <taxon>Paspalinae</taxon>
        <taxon>Paspalum</taxon>
    </lineage>
</organism>
<gene>
    <name evidence="2" type="ORF">U9M48_009657</name>
</gene>
<dbReference type="EMBL" id="CP144746">
    <property type="protein sequence ID" value="WVZ59531.1"/>
    <property type="molecule type" value="Genomic_DNA"/>
</dbReference>
<feature type="region of interest" description="Disordered" evidence="1">
    <location>
        <begin position="156"/>
        <end position="190"/>
    </location>
</feature>
<reference evidence="2 3" key="1">
    <citation type="submission" date="2024-02" db="EMBL/GenBank/DDBJ databases">
        <title>High-quality chromosome-scale genome assembly of Pensacola bahiagrass (Paspalum notatum Flugge var. saurae).</title>
        <authorList>
            <person name="Vega J.M."/>
            <person name="Podio M."/>
            <person name="Orjuela J."/>
            <person name="Siena L.A."/>
            <person name="Pessino S.C."/>
            <person name="Combes M.C."/>
            <person name="Mariac C."/>
            <person name="Albertini E."/>
            <person name="Pupilli F."/>
            <person name="Ortiz J.P.A."/>
            <person name="Leblanc O."/>
        </authorList>
    </citation>
    <scope>NUCLEOTIDE SEQUENCE [LARGE SCALE GENOMIC DNA]</scope>
    <source>
        <strain evidence="2">R1</strain>
        <tissue evidence="2">Leaf</tissue>
    </source>
</reference>
<accession>A0AAQ3WFD0</accession>
<name>A0AAQ3WFD0_PASNO</name>
<protein>
    <submittedName>
        <fullName evidence="2">Uncharacterized protein</fullName>
    </submittedName>
</protein>
<proteinExistence type="predicted"/>
<evidence type="ECO:0000256" key="1">
    <source>
        <dbReference type="SAM" id="MobiDB-lite"/>
    </source>
</evidence>
<keyword evidence="3" id="KW-1185">Reference proteome</keyword>